<dbReference type="Pfam" id="PF04972">
    <property type="entry name" value="BON"/>
    <property type="match status" value="4"/>
</dbReference>
<dbReference type="PANTHER" id="PTHR34606:SF15">
    <property type="entry name" value="BON DOMAIN-CONTAINING PROTEIN"/>
    <property type="match status" value="1"/>
</dbReference>
<feature type="signal peptide" evidence="1">
    <location>
        <begin position="1"/>
        <end position="24"/>
    </location>
</feature>
<proteinExistence type="predicted"/>
<feature type="domain" description="BON" evidence="2">
    <location>
        <begin position="258"/>
        <end position="326"/>
    </location>
</feature>
<comment type="caution">
    <text evidence="3">The sequence shown here is derived from an EMBL/GenBank/DDBJ whole genome shotgun (WGS) entry which is preliminary data.</text>
</comment>
<gene>
    <name evidence="3" type="ORF">OKA04_15540</name>
</gene>
<feature type="domain" description="BON" evidence="2">
    <location>
        <begin position="32"/>
        <end position="100"/>
    </location>
</feature>
<dbReference type="PANTHER" id="PTHR34606">
    <property type="entry name" value="BON DOMAIN-CONTAINING PROTEIN"/>
    <property type="match status" value="1"/>
</dbReference>
<sequence length="338" mass="35389">MKNLARTTRRLLAITALTLATAHATPEIVPTDDAGLADFISMTFSADERLAEDGIRVSVNQGIATLTGRVTTLNQAERAVERTKSVEAVRGVISLIKIAPARTSDQQVGAEIARRIGASPGIGTSSVTVGVRGQFAVIDGKVGTWDEQELAREIASEIPGISMIENRVEASDSSARSDRAIRWQIQRDIADDPLHDGLNISVSVNGGSVRLAGEVGTTGEKSQLIHRAKVAGVGTVNGDGLDVTRSLSMEGMTGKVPSQNAIRQTLNDVFARDKRLKGADVTIDLQGRIVKLGGSAATAEVKAAAESTARGVPGVEIVVNRITVGSPDRQVASVGTGE</sequence>
<evidence type="ECO:0000313" key="3">
    <source>
        <dbReference type="EMBL" id="MCW1886150.1"/>
    </source>
</evidence>
<accession>A0ABT3FT35</accession>
<protein>
    <submittedName>
        <fullName evidence="3">BON domain-containing protein</fullName>
    </submittedName>
</protein>
<keyword evidence="1" id="KW-0732">Signal</keyword>
<dbReference type="InterPro" id="IPR007055">
    <property type="entry name" value="BON_dom"/>
</dbReference>
<dbReference type="InterPro" id="IPR051686">
    <property type="entry name" value="Lipoprotein_DolP"/>
</dbReference>
<feature type="chain" id="PRO_5046076289" evidence="1">
    <location>
        <begin position="25"/>
        <end position="338"/>
    </location>
</feature>
<evidence type="ECO:0000313" key="4">
    <source>
        <dbReference type="Proteomes" id="UP001207930"/>
    </source>
</evidence>
<dbReference type="Proteomes" id="UP001207930">
    <property type="component" value="Unassembled WGS sequence"/>
</dbReference>
<reference evidence="3 4" key="1">
    <citation type="submission" date="2022-10" db="EMBL/GenBank/DDBJ databases">
        <title>Luteolibacter flavescens strain MCCC 1K03193, whole genome shotgun sequencing project.</title>
        <authorList>
            <person name="Zhao G."/>
            <person name="Shen L."/>
        </authorList>
    </citation>
    <scope>NUCLEOTIDE SEQUENCE [LARGE SCALE GENOMIC DNA]</scope>
    <source>
        <strain evidence="3 4">MCCC 1K03193</strain>
    </source>
</reference>
<feature type="domain" description="BON" evidence="2">
    <location>
        <begin position="104"/>
        <end position="172"/>
    </location>
</feature>
<name>A0ABT3FT35_9BACT</name>
<dbReference type="RefSeq" id="WP_264502104.1">
    <property type="nucleotide sequence ID" value="NZ_JAPDDS010000008.1"/>
</dbReference>
<dbReference type="Gene3D" id="3.30.1340.30">
    <property type="match status" value="2"/>
</dbReference>
<dbReference type="EMBL" id="JAPDDS010000008">
    <property type="protein sequence ID" value="MCW1886150.1"/>
    <property type="molecule type" value="Genomic_DNA"/>
</dbReference>
<evidence type="ECO:0000259" key="2">
    <source>
        <dbReference type="PROSITE" id="PS50914"/>
    </source>
</evidence>
<evidence type="ECO:0000256" key="1">
    <source>
        <dbReference type="SAM" id="SignalP"/>
    </source>
</evidence>
<organism evidence="3 4">
    <name type="scientific">Luteolibacter flavescens</name>
    <dbReference type="NCBI Taxonomy" id="1859460"/>
    <lineage>
        <taxon>Bacteria</taxon>
        <taxon>Pseudomonadati</taxon>
        <taxon>Verrucomicrobiota</taxon>
        <taxon>Verrucomicrobiia</taxon>
        <taxon>Verrucomicrobiales</taxon>
        <taxon>Verrucomicrobiaceae</taxon>
        <taxon>Luteolibacter</taxon>
    </lineage>
</organism>
<keyword evidence="4" id="KW-1185">Reference proteome</keyword>
<dbReference type="PROSITE" id="PS50914">
    <property type="entry name" value="BON"/>
    <property type="match status" value="3"/>
</dbReference>